<name>A0A6B1DCA7_9CHLR</name>
<protein>
    <submittedName>
        <fullName evidence="1">Extracellular solute-binding protein</fullName>
    </submittedName>
</protein>
<dbReference type="Gene3D" id="3.40.190.10">
    <property type="entry name" value="Periplasmic binding protein-like II"/>
    <property type="match status" value="1"/>
</dbReference>
<accession>A0A6B1DCA7</accession>
<dbReference type="EMBL" id="VXMH01000094">
    <property type="protein sequence ID" value="MYC96677.1"/>
    <property type="molecule type" value="Genomic_DNA"/>
</dbReference>
<dbReference type="PROSITE" id="PS51318">
    <property type="entry name" value="TAT"/>
    <property type="match status" value="1"/>
</dbReference>
<gene>
    <name evidence="1" type="ORF">F4X14_17055</name>
</gene>
<dbReference type="SUPFAM" id="SSF53850">
    <property type="entry name" value="Periplasmic binding protein-like II"/>
    <property type="match status" value="1"/>
</dbReference>
<dbReference type="AlphaFoldDB" id="A0A6B1DCA7"/>
<evidence type="ECO:0000313" key="1">
    <source>
        <dbReference type="EMBL" id="MYC96677.1"/>
    </source>
</evidence>
<organism evidence="1">
    <name type="scientific">Caldilineaceae bacterium SB0661_bin_32</name>
    <dbReference type="NCBI Taxonomy" id="2605255"/>
    <lineage>
        <taxon>Bacteria</taxon>
        <taxon>Bacillati</taxon>
        <taxon>Chloroflexota</taxon>
        <taxon>Caldilineae</taxon>
        <taxon>Caldilineales</taxon>
        <taxon>Caldilineaceae</taxon>
    </lineage>
</organism>
<dbReference type="InterPro" id="IPR019546">
    <property type="entry name" value="TAT_signal_bac_arc"/>
</dbReference>
<comment type="caution">
    <text evidence="1">The sequence shown here is derived from an EMBL/GenBank/DDBJ whole genome shotgun (WGS) entry which is preliminary data.</text>
</comment>
<proteinExistence type="predicted"/>
<reference evidence="1" key="1">
    <citation type="submission" date="2019-09" db="EMBL/GenBank/DDBJ databases">
        <title>Characterisation of the sponge microbiome using genome-centric metagenomics.</title>
        <authorList>
            <person name="Engelberts J.P."/>
            <person name="Robbins S.J."/>
            <person name="De Goeij J.M."/>
            <person name="Aranda M."/>
            <person name="Bell S.C."/>
            <person name="Webster N.S."/>
        </authorList>
    </citation>
    <scope>NUCLEOTIDE SEQUENCE</scope>
    <source>
        <strain evidence="1">SB0661_bin_32</strain>
    </source>
</reference>
<dbReference type="NCBIfam" id="TIGR01409">
    <property type="entry name" value="TAT_signal_seq"/>
    <property type="match status" value="1"/>
</dbReference>
<dbReference type="PANTHER" id="PTHR43649:SF12">
    <property type="entry name" value="DIACETYLCHITOBIOSE BINDING PROTEIN DASA"/>
    <property type="match status" value="1"/>
</dbReference>
<dbReference type="PANTHER" id="PTHR43649">
    <property type="entry name" value="ARABINOSE-BINDING PROTEIN-RELATED"/>
    <property type="match status" value="1"/>
</dbReference>
<sequence length="494" mass="54056">MHLTRVPVVACASIAIRSFHQFKGEENMKPNNLSRRDFLKLSAVTGTGALLAACAMPAAPAGEGGAAAPPAVTTTIDFWDFPYYSSALGEPGSWQWERANAFMEENPSIEVEVLPLTWEQGSKVTTALAAGSPPDVVGGGWIQLALSALEVGLALDLTDSLEEQLSSDMVEGMLEQCSIEGRVYMLPYWPVCQSGVVYLDGVEEAGAMDTAPQAPCYGWNIDQFNGWLEAVRGTRPDGSERYGLGIPSAHSTPAFHWVTLLYFRCFGAHFWTDETESCVDMASPEAIKCLAWMQELAANDLIPDPAGYTGDDNNALIDQGNVLMQVGNVVPGGARREGMELDTETLVVTDTENERKWRFIQYPHDDPHPAIAWGGANYSGLVPFKPEDPADTPGLLKFLHWMTNTESEEWLVKSAGMLPFRKSILEEVADDPLVVYTSECLMPNAWFDAKRSTETIVVRSIFEEHFQGAFSGMSAEQVMQEMTDDINTALESCA</sequence>
<dbReference type="InterPro" id="IPR006059">
    <property type="entry name" value="SBP"/>
</dbReference>
<dbReference type="InterPro" id="IPR006311">
    <property type="entry name" value="TAT_signal"/>
</dbReference>
<dbReference type="Pfam" id="PF13416">
    <property type="entry name" value="SBP_bac_8"/>
    <property type="match status" value="1"/>
</dbReference>
<dbReference type="InterPro" id="IPR050490">
    <property type="entry name" value="Bact_solute-bd_prot1"/>
</dbReference>
<dbReference type="Pfam" id="PF10518">
    <property type="entry name" value="TAT_signal"/>
    <property type="match status" value="1"/>
</dbReference>